<dbReference type="Proteomes" id="UP001141806">
    <property type="component" value="Unassembled WGS sequence"/>
</dbReference>
<feature type="repeat" description="PPR" evidence="4">
    <location>
        <begin position="446"/>
        <end position="480"/>
    </location>
</feature>
<dbReference type="InterPro" id="IPR002885">
    <property type="entry name" value="PPR_rpt"/>
</dbReference>
<name>A0A9Q0KHJ5_9MAGN</name>
<dbReference type="GO" id="GO:0099402">
    <property type="term" value="P:plant organ development"/>
    <property type="evidence" value="ECO:0007669"/>
    <property type="project" value="UniProtKB-ARBA"/>
</dbReference>
<dbReference type="FunFam" id="1.25.40.10:FF:000488">
    <property type="entry name" value="Pentatricopeptide repeat-containing protein, mitochondrial"/>
    <property type="match status" value="1"/>
</dbReference>
<accession>A0A9Q0KHJ5</accession>
<dbReference type="PROSITE" id="PS51375">
    <property type="entry name" value="PPR"/>
    <property type="match status" value="5"/>
</dbReference>
<evidence type="ECO:0000313" key="6">
    <source>
        <dbReference type="Proteomes" id="UP001141806"/>
    </source>
</evidence>
<dbReference type="OrthoDB" id="185373at2759"/>
<evidence type="ECO:0008006" key="7">
    <source>
        <dbReference type="Google" id="ProtNLM"/>
    </source>
</evidence>
<dbReference type="EMBL" id="JAMYWD010000005">
    <property type="protein sequence ID" value="KAJ4970580.1"/>
    <property type="molecule type" value="Genomic_DNA"/>
</dbReference>
<dbReference type="PANTHER" id="PTHR47926:SF342">
    <property type="entry name" value="TETRATRICOPEPTIDE-LIKE HELICAL DOMAIN-CONTAINING PROTEIN-RELATED"/>
    <property type="match status" value="1"/>
</dbReference>
<feature type="repeat" description="PPR" evidence="4">
    <location>
        <begin position="279"/>
        <end position="313"/>
    </location>
</feature>
<reference evidence="5" key="1">
    <citation type="journal article" date="2023" name="Plant J.">
        <title>The genome of the king protea, Protea cynaroides.</title>
        <authorList>
            <person name="Chang J."/>
            <person name="Duong T.A."/>
            <person name="Schoeman C."/>
            <person name="Ma X."/>
            <person name="Roodt D."/>
            <person name="Barker N."/>
            <person name="Li Z."/>
            <person name="Van de Peer Y."/>
            <person name="Mizrachi E."/>
        </authorList>
    </citation>
    <scope>NUCLEOTIDE SEQUENCE</scope>
    <source>
        <tissue evidence="5">Young leaves</tissue>
    </source>
</reference>
<dbReference type="Pfam" id="PF20431">
    <property type="entry name" value="E_motif"/>
    <property type="match status" value="1"/>
</dbReference>
<gene>
    <name evidence="5" type="ORF">NE237_003679</name>
</gene>
<dbReference type="GO" id="GO:0009451">
    <property type="term" value="P:RNA modification"/>
    <property type="evidence" value="ECO:0007669"/>
    <property type="project" value="InterPro"/>
</dbReference>
<sequence>MLHRFSAYYVRRSLVLAAITTNPSFFCSSTNCGYPSTYPEIDIVSCNYQIACDVENESCSEQLELFARLLRNGSVPRPQFLSRLVSACANSSSLHAGEQVHSAIIKLGFNSNVFVNSALVNMYGKCNSILLAQQVFDEMPERNIVSWNSLIRSYLHAQFPHVAIEVFLEMLKHGLAPYPSTISALLVACSRVKAGELGIQVHAIGIKSGASSNVFVGTGLIDMYSKCSNIDDARRVFDHLPDRNAVTWTSLVTGYSHHQQSDEAMILTREMRRFGVKLNSVTYNSLLSSFSTPNDLDHGKQVHCQVIQQGLVSSTYIVVSLMTMYSECGSLEEFTRICPTMLSLDHIIWNSVIAGFSHLGKGEQALDCFARMRKSCIAIDFFTFTSILRAIGILSALEEGKQTHALILKTGYASHVYTQNGLVSMYARCGSIDDSKQVFSSMDQPDLVSWNSLLSGCAQHGYGREAIDLFEHMRRTGIRPDQTTFLSVLSACGHVGLPDKGLEYFDLMRRDNSLEPPRVEHYACIVDILGRAGRLYEAENFVNNMVIQPGPSVYKALLSACQVHGNVDIAMRSAKKLLELWPNDHAAYVLLANILATGGYWEDATEIRKLMCERGVRKKPGCSWIEVNKQNHVLL</sequence>
<comment type="similarity">
    <text evidence="1">Belongs to the PPR family. PCMP-H subfamily.</text>
</comment>
<keyword evidence="6" id="KW-1185">Reference proteome</keyword>
<evidence type="ECO:0000256" key="2">
    <source>
        <dbReference type="ARBA" id="ARBA00022737"/>
    </source>
</evidence>
<dbReference type="InterPro" id="IPR011990">
    <property type="entry name" value="TPR-like_helical_dom_sf"/>
</dbReference>
<keyword evidence="3" id="KW-0809">Transit peptide</keyword>
<dbReference type="InterPro" id="IPR046848">
    <property type="entry name" value="E_motif"/>
</dbReference>
<proteinExistence type="inferred from homology"/>
<evidence type="ECO:0000256" key="3">
    <source>
        <dbReference type="ARBA" id="ARBA00022946"/>
    </source>
</evidence>
<evidence type="ECO:0000313" key="5">
    <source>
        <dbReference type="EMBL" id="KAJ4970580.1"/>
    </source>
</evidence>
<dbReference type="Pfam" id="PF01535">
    <property type="entry name" value="PPR"/>
    <property type="match status" value="4"/>
</dbReference>
<dbReference type="SUPFAM" id="SSF48452">
    <property type="entry name" value="TPR-like"/>
    <property type="match status" value="1"/>
</dbReference>
<dbReference type="PANTHER" id="PTHR47926">
    <property type="entry name" value="PENTATRICOPEPTIDE REPEAT-CONTAINING PROTEIN"/>
    <property type="match status" value="1"/>
</dbReference>
<dbReference type="GO" id="GO:0003723">
    <property type="term" value="F:RNA binding"/>
    <property type="evidence" value="ECO:0007669"/>
    <property type="project" value="InterPro"/>
</dbReference>
<dbReference type="AlphaFoldDB" id="A0A9Q0KHJ5"/>
<dbReference type="FunFam" id="1.25.40.10:FF:000344">
    <property type="entry name" value="Pentatricopeptide repeat-containing protein"/>
    <property type="match status" value="1"/>
</dbReference>
<dbReference type="FunFam" id="1.25.40.10:FF:000158">
    <property type="entry name" value="pentatricopeptide repeat-containing protein At2g33680"/>
    <property type="match status" value="1"/>
</dbReference>
<dbReference type="NCBIfam" id="TIGR00756">
    <property type="entry name" value="PPR"/>
    <property type="match status" value="4"/>
</dbReference>
<evidence type="ECO:0000256" key="4">
    <source>
        <dbReference type="PROSITE-ProRule" id="PRU00708"/>
    </source>
</evidence>
<dbReference type="InterPro" id="IPR046960">
    <property type="entry name" value="PPR_At4g14850-like_plant"/>
</dbReference>
<feature type="repeat" description="PPR" evidence="4">
    <location>
        <begin position="345"/>
        <end position="379"/>
    </location>
</feature>
<protein>
    <recommendedName>
        <fullName evidence="7">Pentatricopeptide repeat-containing protein</fullName>
    </recommendedName>
</protein>
<dbReference type="Gene3D" id="1.25.40.10">
    <property type="entry name" value="Tetratricopeptide repeat domain"/>
    <property type="match status" value="4"/>
</dbReference>
<feature type="repeat" description="PPR" evidence="4">
    <location>
        <begin position="244"/>
        <end position="278"/>
    </location>
</feature>
<dbReference type="Pfam" id="PF13041">
    <property type="entry name" value="PPR_2"/>
    <property type="match status" value="3"/>
</dbReference>
<organism evidence="5 6">
    <name type="scientific">Protea cynaroides</name>
    <dbReference type="NCBI Taxonomy" id="273540"/>
    <lineage>
        <taxon>Eukaryota</taxon>
        <taxon>Viridiplantae</taxon>
        <taxon>Streptophyta</taxon>
        <taxon>Embryophyta</taxon>
        <taxon>Tracheophyta</taxon>
        <taxon>Spermatophyta</taxon>
        <taxon>Magnoliopsida</taxon>
        <taxon>Proteales</taxon>
        <taxon>Proteaceae</taxon>
        <taxon>Protea</taxon>
    </lineage>
</organism>
<feature type="repeat" description="PPR" evidence="4">
    <location>
        <begin position="143"/>
        <end position="177"/>
    </location>
</feature>
<evidence type="ECO:0000256" key="1">
    <source>
        <dbReference type="ARBA" id="ARBA00006643"/>
    </source>
</evidence>
<comment type="caution">
    <text evidence="5">The sequence shown here is derived from an EMBL/GenBank/DDBJ whole genome shotgun (WGS) entry which is preliminary data.</text>
</comment>
<keyword evidence="2" id="KW-0677">Repeat</keyword>